<protein>
    <submittedName>
        <fullName evidence="2">Uncharacterized protein</fullName>
    </submittedName>
</protein>
<dbReference type="AlphaFoldDB" id="T0RBV2"/>
<evidence type="ECO:0000313" key="3">
    <source>
        <dbReference type="Proteomes" id="UP000030762"/>
    </source>
</evidence>
<dbReference type="OrthoDB" id="128349at2759"/>
<feature type="region of interest" description="Disordered" evidence="1">
    <location>
        <begin position="249"/>
        <end position="280"/>
    </location>
</feature>
<proteinExistence type="predicted"/>
<dbReference type="OMA" id="WTRCASA"/>
<sequence length="296" mass="31251">MGTSAPCSAAQNGSYAQAIAATLSDSCAPALRTPYSATFSSVLAEEGSHFTLCQPACSEDLANYTRSVPSCDEVSAAVANLTSFRSFCYDVTHPTMDGGACTSTDAHRDRLVAGLEGLQWYCGSPACRDNMTARPGVCTTADIETLRNLAAHPVWTRCASALNMSLWSNCSAFLRTDMPLAWCATTCPEFHATMLTTEVPQCNLTTLPTYQRGELAPFFDMLSTAQAEVASLGVVGATAAYMAKFCPEPPTPTPTTTTTPTTTPTPTTPTPTPTTPSSPPFCRRACHVGRSLACPL</sequence>
<dbReference type="VEuPathDB" id="FungiDB:SDRG_15141"/>
<accession>T0RBV2</accession>
<reference evidence="2 3" key="1">
    <citation type="submission" date="2012-04" db="EMBL/GenBank/DDBJ databases">
        <title>The Genome Sequence of Saprolegnia declina VS20.</title>
        <authorList>
            <consortium name="The Broad Institute Genome Sequencing Platform"/>
            <person name="Russ C."/>
            <person name="Nusbaum C."/>
            <person name="Tyler B."/>
            <person name="van West P."/>
            <person name="Dieguez-Uribeondo J."/>
            <person name="de Bruijn I."/>
            <person name="Tripathy S."/>
            <person name="Jiang R."/>
            <person name="Young S.K."/>
            <person name="Zeng Q."/>
            <person name="Gargeya S."/>
            <person name="Fitzgerald M."/>
            <person name="Haas B."/>
            <person name="Abouelleil A."/>
            <person name="Alvarado L."/>
            <person name="Arachchi H.M."/>
            <person name="Berlin A."/>
            <person name="Chapman S.B."/>
            <person name="Goldberg J."/>
            <person name="Griggs A."/>
            <person name="Gujja S."/>
            <person name="Hansen M."/>
            <person name="Howarth C."/>
            <person name="Imamovic A."/>
            <person name="Larimer J."/>
            <person name="McCowen C."/>
            <person name="Montmayeur A."/>
            <person name="Murphy C."/>
            <person name="Neiman D."/>
            <person name="Pearson M."/>
            <person name="Priest M."/>
            <person name="Roberts A."/>
            <person name="Saif S."/>
            <person name="Shea T."/>
            <person name="Sisk P."/>
            <person name="Sykes S."/>
            <person name="Wortman J."/>
            <person name="Nusbaum C."/>
            <person name="Birren B."/>
        </authorList>
    </citation>
    <scope>NUCLEOTIDE SEQUENCE [LARGE SCALE GENOMIC DNA]</scope>
    <source>
        <strain evidence="2 3">VS20</strain>
    </source>
</reference>
<organism evidence="2 3">
    <name type="scientific">Saprolegnia diclina (strain VS20)</name>
    <dbReference type="NCBI Taxonomy" id="1156394"/>
    <lineage>
        <taxon>Eukaryota</taxon>
        <taxon>Sar</taxon>
        <taxon>Stramenopiles</taxon>
        <taxon>Oomycota</taxon>
        <taxon>Saprolegniomycetes</taxon>
        <taxon>Saprolegniales</taxon>
        <taxon>Saprolegniaceae</taxon>
        <taxon>Saprolegnia</taxon>
    </lineage>
</organism>
<dbReference type="RefSeq" id="XP_008619527.1">
    <property type="nucleotide sequence ID" value="XM_008621305.1"/>
</dbReference>
<name>T0RBV2_SAPDV</name>
<dbReference type="GeneID" id="19955868"/>
<feature type="compositionally biased region" description="Pro residues" evidence="1">
    <location>
        <begin position="266"/>
        <end position="279"/>
    </location>
</feature>
<keyword evidence="3" id="KW-1185">Reference proteome</keyword>
<gene>
    <name evidence="2" type="ORF">SDRG_15141</name>
</gene>
<evidence type="ECO:0000256" key="1">
    <source>
        <dbReference type="SAM" id="MobiDB-lite"/>
    </source>
</evidence>
<dbReference type="InParanoid" id="T0RBV2"/>
<dbReference type="EMBL" id="JH767216">
    <property type="protein sequence ID" value="EQC27027.1"/>
    <property type="molecule type" value="Genomic_DNA"/>
</dbReference>
<evidence type="ECO:0000313" key="2">
    <source>
        <dbReference type="EMBL" id="EQC27027.1"/>
    </source>
</evidence>
<feature type="compositionally biased region" description="Low complexity" evidence="1">
    <location>
        <begin position="254"/>
        <end position="265"/>
    </location>
</feature>
<dbReference type="Proteomes" id="UP000030762">
    <property type="component" value="Unassembled WGS sequence"/>
</dbReference>